<organism evidence="1 2">
    <name type="scientific">Herbiconiux daphne</name>
    <dbReference type="NCBI Taxonomy" id="2970914"/>
    <lineage>
        <taxon>Bacteria</taxon>
        <taxon>Bacillati</taxon>
        <taxon>Actinomycetota</taxon>
        <taxon>Actinomycetes</taxon>
        <taxon>Micrococcales</taxon>
        <taxon>Microbacteriaceae</taxon>
        <taxon>Herbiconiux</taxon>
    </lineage>
</organism>
<reference evidence="1" key="1">
    <citation type="submission" date="2022-08" db="EMBL/GenBank/DDBJ databases">
        <authorList>
            <person name="Deng Y."/>
            <person name="Han X.-F."/>
            <person name="Zhang Y.-Q."/>
        </authorList>
    </citation>
    <scope>NUCLEOTIDE SEQUENCE</scope>
    <source>
        <strain evidence="1">CPCC 203386</strain>
    </source>
</reference>
<keyword evidence="2" id="KW-1185">Reference proteome</keyword>
<protein>
    <submittedName>
        <fullName evidence="1">Uncharacterized protein</fullName>
    </submittedName>
</protein>
<evidence type="ECO:0000313" key="1">
    <source>
        <dbReference type="EMBL" id="MCS5736455.1"/>
    </source>
</evidence>
<name>A0ABT2H927_9MICO</name>
<sequence>MSAIEFDSNKHYIFATPTGQKIVSKETGKVLLHIGTEAEIAAHADAAKKAAEDKEDKGGK</sequence>
<dbReference type="Proteomes" id="UP001165586">
    <property type="component" value="Unassembled WGS sequence"/>
</dbReference>
<comment type="caution">
    <text evidence="1">The sequence shown here is derived from an EMBL/GenBank/DDBJ whole genome shotgun (WGS) entry which is preliminary data.</text>
</comment>
<accession>A0ABT2H927</accession>
<proteinExistence type="predicted"/>
<dbReference type="EMBL" id="JANLCJ010000032">
    <property type="protein sequence ID" value="MCS5736455.1"/>
    <property type="molecule type" value="Genomic_DNA"/>
</dbReference>
<dbReference type="RefSeq" id="WP_259542412.1">
    <property type="nucleotide sequence ID" value="NZ_JANLCJ010000032.1"/>
</dbReference>
<gene>
    <name evidence="1" type="ORF">N1032_22220</name>
</gene>
<evidence type="ECO:0000313" key="2">
    <source>
        <dbReference type="Proteomes" id="UP001165586"/>
    </source>
</evidence>